<dbReference type="Proteomes" id="UP000095283">
    <property type="component" value="Unplaced"/>
</dbReference>
<organism evidence="1 2">
    <name type="scientific">Heterorhabditis bacteriophora</name>
    <name type="common">Entomopathogenic nematode worm</name>
    <dbReference type="NCBI Taxonomy" id="37862"/>
    <lineage>
        <taxon>Eukaryota</taxon>
        <taxon>Metazoa</taxon>
        <taxon>Ecdysozoa</taxon>
        <taxon>Nematoda</taxon>
        <taxon>Chromadorea</taxon>
        <taxon>Rhabditida</taxon>
        <taxon>Rhabditina</taxon>
        <taxon>Rhabditomorpha</taxon>
        <taxon>Strongyloidea</taxon>
        <taxon>Heterorhabditidae</taxon>
        <taxon>Heterorhabditis</taxon>
    </lineage>
</organism>
<evidence type="ECO:0000313" key="2">
    <source>
        <dbReference type="WBParaSite" id="Hba_09760"/>
    </source>
</evidence>
<dbReference type="AlphaFoldDB" id="A0A1I7WX28"/>
<accession>A0A1I7WX28</accession>
<proteinExistence type="predicted"/>
<name>A0A1I7WX28_HETBA</name>
<evidence type="ECO:0000313" key="1">
    <source>
        <dbReference type="Proteomes" id="UP000095283"/>
    </source>
</evidence>
<dbReference type="WBParaSite" id="Hba_09760">
    <property type="protein sequence ID" value="Hba_09760"/>
    <property type="gene ID" value="Hba_09760"/>
</dbReference>
<sequence>MACEILIQSAYNCNFIRIAFRLFLFFS</sequence>
<reference evidence="2" key="1">
    <citation type="submission" date="2016-11" db="UniProtKB">
        <authorList>
            <consortium name="WormBaseParasite"/>
        </authorList>
    </citation>
    <scope>IDENTIFICATION</scope>
</reference>
<protein>
    <submittedName>
        <fullName evidence="2">Uncharacterized protein</fullName>
    </submittedName>
</protein>
<keyword evidence="1" id="KW-1185">Reference proteome</keyword>